<accession>A0AAD7D940</accession>
<comment type="caution">
    <text evidence="2">The sequence shown here is derived from an EMBL/GenBank/DDBJ whole genome shotgun (WGS) entry which is preliminary data.</text>
</comment>
<dbReference type="Proteomes" id="UP001221757">
    <property type="component" value="Unassembled WGS sequence"/>
</dbReference>
<proteinExistence type="predicted"/>
<evidence type="ECO:0000313" key="2">
    <source>
        <dbReference type="EMBL" id="KAJ7679983.1"/>
    </source>
</evidence>
<feature type="non-terminal residue" evidence="2">
    <location>
        <position position="54"/>
    </location>
</feature>
<feature type="non-terminal residue" evidence="2">
    <location>
        <position position="1"/>
    </location>
</feature>
<sequence>LFENSCQAGRAGNEQWGLDAGPHQDDWSPYTHIPSHWNHGDRDESESENQVSHF</sequence>
<dbReference type="EMBL" id="JARKIE010000125">
    <property type="protein sequence ID" value="KAJ7679983.1"/>
    <property type="molecule type" value="Genomic_DNA"/>
</dbReference>
<protein>
    <submittedName>
        <fullName evidence="2">Uncharacterized protein</fullName>
    </submittedName>
</protein>
<reference evidence="2" key="1">
    <citation type="submission" date="2023-03" db="EMBL/GenBank/DDBJ databases">
        <title>Massive genome expansion in bonnet fungi (Mycena s.s.) driven by repeated elements and novel gene families across ecological guilds.</title>
        <authorList>
            <consortium name="Lawrence Berkeley National Laboratory"/>
            <person name="Harder C.B."/>
            <person name="Miyauchi S."/>
            <person name="Viragh M."/>
            <person name="Kuo A."/>
            <person name="Thoen E."/>
            <person name="Andreopoulos B."/>
            <person name="Lu D."/>
            <person name="Skrede I."/>
            <person name="Drula E."/>
            <person name="Henrissat B."/>
            <person name="Morin E."/>
            <person name="Kohler A."/>
            <person name="Barry K."/>
            <person name="LaButti K."/>
            <person name="Morin E."/>
            <person name="Salamov A."/>
            <person name="Lipzen A."/>
            <person name="Mereny Z."/>
            <person name="Hegedus B."/>
            <person name="Baldrian P."/>
            <person name="Stursova M."/>
            <person name="Weitz H."/>
            <person name="Taylor A."/>
            <person name="Grigoriev I.V."/>
            <person name="Nagy L.G."/>
            <person name="Martin F."/>
            <person name="Kauserud H."/>
        </authorList>
    </citation>
    <scope>NUCLEOTIDE SEQUENCE</scope>
    <source>
        <strain evidence="2">CBHHK067</strain>
    </source>
</reference>
<feature type="region of interest" description="Disordered" evidence="1">
    <location>
        <begin position="1"/>
        <end position="54"/>
    </location>
</feature>
<evidence type="ECO:0000313" key="3">
    <source>
        <dbReference type="Proteomes" id="UP001221757"/>
    </source>
</evidence>
<organism evidence="2 3">
    <name type="scientific">Mycena rosella</name>
    <name type="common">Pink bonnet</name>
    <name type="synonym">Agaricus rosellus</name>
    <dbReference type="NCBI Taxonomy" id="1033263"/>
    <lineage>
        <taxon>Eukaryota</taxon>
        <taxon>Fungi</taxon>
        <taxon>Dikarya</taxon>
        <taxon>Basidiomycota</taxon>
        <taxon>Agaricomycotina</taxon>
        <taxon>Agaricomycetes</taxon>
        <taxon>Agaricomycetidae</taxon>
        <taxon>Agaricales</taxon>
        <taxon>Marasmiineae</taxon>
        <taxon>Mycenaceae</taxon>
        <taxon>Mycena</taxon>
    </lineage>
</organism>
<evidence type="ECO:0000256" key="1">
    <source>
        <dbReference type="SAM" id="MobiDB-lite"/>
    </source>
</evidence>
<gene>
    <name evidence="2" type="ORF">B0H17DRAFT_897559</name>
</gene>
<dbReference type="AlphaFoldDB" id="A0AAD7D940"/>
<keyword evidence="3" id="KW-1185">Reference proteome</keyword>
<name>A0AAD7D940_MYCRO</name>